<dbReference type="PANTHER" id="PTHR42940">
    <property type="entry name" value="ALCOHOL DEHYDROGENASE 1-RELATED"/>
    <property type="match status" value="1"/>
</dbReference>
<dbReference type="GO" id="GO:0004022">
    <property type="term" value="F:alcohol dehydrogenase (NAD+) activity"/>
    <property type="evidence" value="ECO:0007669"/>
    <property type="project" value="TreeGrafter"/>
</dbReference>
<feature type="domain" description="Enoyl reductase (ER)" evidence="8">
    <location>
        <begin position="17"/>
        <end position="340"/>
    </location>
</feature>
<dbReference type="InterPro" id="IPR036291">
    <property type="entry name" value="NAD(P)-bd_dom_sf"/>
</dbReference>
<dbReference type="GO" id="GO:0008270">
    <property type="term" value="F:zinc ion binding"/>
    <property type="evidence" value="ECO:0007669"/>
    <property type="project" value="InterPro"/>
</dbReference>
<keyword evidence="5" id="KW-0560">Oxidoreductase</keyword>
<dbReference type="FunFam" id="3.40.50.720:FF:000039">
    <property type="entry name" value="Alcohol dehydrogenase AdhP"/>
    <property type="match status" value="1"/>
</dbReference>
<comment type="caution">
    <text evidence="9">The sequence shown here is derived from an EMBL/GenBank/DDBJ whole genome shotgun (WGS) entry which is preliminary data.</text>
</comment>
<dbReference type="InterPro" id="IPR020843">
    <property type="entry name" value="ER"/>
</dbReference>
<comment type="similarity">
    <text evidence="2 7">Belongs to the zinc-containing alcohol dehydrogenase family.</text>
</comment>
<name>A0A317X919_9EURO</name>
<sequence>MPVLPKTYKAWVIPSVGAPLELREIELKLPAAGEILVQVRACGVCYTDVAVQKGELGDNLFPRVPGHEIIGDVVAIGEGVQGFSLGQRIGGAWLGGHDNVCRACRRGLSQACSNAVYNGAGRDGGYAEFFLLRSEAAVPIPKDMDPAEAAPLLCAGLTVFNAIRKMHIEQGSLVAIQGIGGLGHMAIQYARKMGYKVAVLSSSAAKRDLALELGAHEYIDTESEDAVKVLQGLGGAALVLATTSHGKAVTPLTAALQPGGKMLLLSPSGAMEFNTNDLIMGNSAIHGWITGNALDAEDTIDFAKAFGVRCMIERFAFLDAPKAVDYMTSGSVRFRGVLVFD</sequence>
<dbReference type="InterPro" id="IPR011032">
    <property type="entry name" value="GroES-like_sf"/>
</dbReference>
<keyword evidence="3 7" id="KW-0479">Metal-binding</keyword>
<dbReference type="PANTHER" id="PTHR42940:SF7">
    <property type="entry name" value="ALCOHOL DEHYDROGENASE-LIKE N-TERMINAL DOMAIN-CONTAINING PROTEIN"/>
    <property type="match status" value="1"/>
</dbReference>
<dbReference type="Proteomes" id="UP000246702">
    <property type="component" value="Unassembled WGS sequence"/>
</dbReference>
<dbReference type="PROSITE" id="PS00059">
    <property type="entry name" value="ADH_ZINC"/>
    <property type="match status" value="1"/>
</dbReference>
<keyword evidence="6" id="KW-0520">NAD</keyword>
<evidence type="ECO:0000256" key="3">
    <source>
        <dbReference type="ARBA" id="ARBA00022723"/>
    </source>
</evidence>
<dbReference type="SUPFAM" id="SSF51735">
    <property type="entry name" value="NAD(P)-binding Rossmann-fold domains"/>
    <property type="match status" value="1"/>
</dbReference>
<dbReference type="OrthoDB" id="1560166at2759"/>
<dbReference type="RefSeq" id="XP_025470893.1">
    <property type="nucleotide sequence ID" value="XM_025608992.1"/>
</dbReference>
<dbReference type="GeneID" id="37111135"/>
<dbReference type="InterPro" id="IPR002328">
    <property type="entry name" value="ADH_Zn_CS"/>
</dbReference>
<evidence type="ECO:0000256" key="7">
    <source>
        <dbReference type="RuleBase" id="RU361277"/>
    </source>
</evidence>
<dbReference type="EMBL" id="MSFK01000005">
    <property type="protein sequence ID" value="PWY94132.1"/>
    <property type="molecule type" value="Genomic_DNA"/>
</dbReference>
<dbReference type="AlphaFoldDB" id="A0A317X919"/>
<comment type="cofactor">
    <cofactor evidence="1 7">
        <name>Zn(2+)</name>
        <dbReference type="ChEBI" id="CHEBI:29105"/>
    </cofactor>
</comment>
<dbReference type="Pfam" id="PF08240">
    <property type="entry name" value="ADH_N"/>
    <property type="match status" value="1"/>
</dbReference>
<evidence type="ECO:0000256" key="1">
    <source>
        <dbReference type="ARBA" id="ARBA00001947"/>
    </source>
</evidence>
<evidence type="ECO:0000259" key="8">
    <source>
        <dbReference type="SMART" id="SM00829"/>
    </source>
</evidence>
<dbReference type="InterPro" id="IPR013154">
    <property type="entry name" value="ADH-like_N"/>
</dbReference>
<gene>
    <name evidence="9" type="ORF">BO94DRAFT_485862</name>
</gene>
<accession>A0A317X919</accession>
<dbReference type="CDD" id="cd08296">
    <property type="entry name" value="CAD_like"/>
    <property type="match status" value="1"/>
</dbReference>
<dbReference type="Gene3D" id="3.90.180.10">
    <property type="entry name" value="Medium-chain alcohol dehydrogenases, catalytic domain"/>
    <property type="match status" value="1"/>
</dbReference>
<dbReference type="InterPro" id="IPR013149">
    <property type="entry name" value="ADH-like_C"/>
</dbReference>
<evidence type="ECO:0000313" key="10">
    <source>
        <dbReference type="Proteomes" id="UP000246702"/>
    </source>
</evidence>
<dbReference type="Pfam" id="PF00107">
    <property type="entry name" value="ADH_zinc_N"/>
    <property type="match status" value="1"/>
</dbReference>
<evidence type="ECO:0000256" key="2">
    <source>
        <dbReference type="ARBA" id="ARBA00008072"/>
    </source>
</evidence>
<dbReference type="GO" id="GO:0005737">
    <property type="term" value="C:cytoplasm"/>
    <property type="evidence" value="ECO:0007669"/>
    <property type="project" value="TreeGrafter"/>
</dbReference>
<dbReference type="SMART" id="SM00829">
    <property type="entry name" value="PKS_ER"/>
    <property type="match status" value="1"/>
</dbReference>
<evidence type="ECO:0000256" key="6">
    <source>
        <dbReference type="ARBA" id="ARBA00023027"/>
    </source>
</evidence>
<reference evidence="9 10" key="1">
    <citation type="submission" date="2016-12" db="EMBL/GenBank/DDBJ databases">
        <title>The genomes of Aspergillus section Nigri reveals drivers in fungal speciation.</title>
        <authorList>
            <consortium name="DOE Joint Genome Institute"/>
            <person name="Vesth T.C."/>
            <person name="Nybo J."/>
            <person name="Theobald S."/>
            <person name="Brandl J."/>
            <person name="Frisvad J.C."/>
            <person name="Nielsen K.F."/>
            <person name="Lyhne E.K."/>
            <person name="Kogle M.E."/>
            <person name="Kuo A."/>
            <person name="Riley R."/>
            <person name="Clum A."/>
            <person name="Nolan M."/>
            <person name="Lipzen A."/>
            <person name="Salamov A."/>
            <person name="Henrissat B."/>
            <person name="Wiebenga A."/>
            <person name="De Vries R.P."/>
            <person name="Grigoriev I.V."/>
            <person name="Mortensen U.H."/>
            <person name="Andersen M.R."/>
            <person name="Baker S.E."/>
        </authorList>
    </citation>
    <scope>NUCLEOTIDE SEQUENCE [LARGE SCALE GENOMIC DNA]</scope>
    <source>
        <strain evidence="9 10">CBS 115572</strain>
    </source>
</reference>
<dbReference type="STRING" id="1450535.A0A317X919"/>
<evidence type="ECO:0000313" key="9">
    <source>
        <dbReference type="EMBL" id="PWY94132.1"/>
    </source>
</evidence>
<organism evidence="9 10">
    <name type="scientific">Aspergillus sclerotioniger CBS 115572</name>
    <dbReference type="NCBI Taxonomy" id="1450535"/>
    <lineage>
        <taxon>Eukaryota</taxon>
        <taxon>Fungi</taxon>
        <taxon>Dikarya</taxon>
        <taxon>Ascomycota</taxon>
        <taxon>Pezizomycotina</taxon>
        <taxon>Eurotiomycetes</taxon>
        <taxon>Eurotiomycetidae</taxon>
        <taxon>Eurotiales</taxon>
        <taxon>Aspergillaceae</taxon>
        <taxon>Aspergillus</taxon>
        <taxon>Aspergillus subgen. Circumdati</taxon>
    </lineage>
</organism>
<evidence type="ECO:0000256" key="4">
    <source>
        <dbReference type="ARBA" id="ARBA00022833"/>
    </source>
</evidence>
<keyword evidence="4 7" id="KW-0862">Zinc</keyword>
<dbReference type="SUPFAM" id="SSF50129">
    <property type="entry name" value="GroES-like"/>
    <property type="match status" value="1"/>
</dbReference>
<protein>
    <submittedName>
        <fullName evidence="9">GroES-like protein</fullName>
    </submittedName>
</protein>
<keyword evidence="10" id="KW-1185">Reference proteome</keyword>
<evidence type="ECO:0000256" key="5">
    <source>
        <dbReference type="ARBA" id="ARBA00023002"/>
    </source>
</evidence>
<dbReference type="Gene3D" id="3.40.50.720">
    <property type="entry name" value="NAD(P)-binding Rossmann-like Domain"/>
    <property type="match status" value="1"/>
</dbReference>
<proteinExistence type="inferred from homology"/>